<keyword evidence="3" id="KW-1185">Reference proteome</keyword>
<organism evidence="2 3">
    <name type="scientific">Arctia plantaginis</name>
    <name type="common">Wood tiger moth</name>
    <name type="synonym">Phalaena plantaginis</name>
    <dbReference type="NCBI Taxonomy" id="874455"/>
    <lineage>
        <taxon>Eukaryota</taxon>
        <taxon>Metazoa</taxon>
        <taxon>Ecdysozoa</taxon>
        <taxon>Arthropoda</taxon>
        <taxon>Hexapoda</taxon>
        <taxon>Insecta</taxon>
        <taxon>Pterygota</taxon>
        <taxon>Neoptera</taxon>
        <taxon>Endopterygota</taxon>
        <taxon>Lepidoptera</taxon>
        <taxon>Glossata</taxon>
        <taxon>Ditrysia</taxon>
        <taxon>Noctuoidea</taxon>
        <taxon>Erebidae</taxon>
        <taxon>Arctiinae</taxon>
        <taxon>Arctia</taxon>
    </lineage>
</organism>
<accession>A0A8S1BGK2</accession>
<dbReference type="OrthoDB" id="10451605at2759"/>
<feature type="compositionally biased region" description="Low complexity" evidence="1">
    <location>
        <begin position="28"/>
        <end position="38"/>
    </location>
</feature>
<reference evidence="2 3" key="1">
    <citation type="submission" date="2020-04" db="EMBL/GenBank/DDBJ databases">
        <authorList>
            <person name="Wallbank WR R."/>
            <person name="Pardo Diaz C."/>
            <person name="Kozak K."/>
            <person name="Martin S."/>
            <person name="Jiggins C."/>
            <person name="Moest M."/>
            <person name="Warren A I."/>
            <person name="Byers J.R.P. K."/>
            <person name="Montejo-Kovacevich G."/>
            <person name="Yen C E."/>
        </authorList>
    </citation>
    <scope>NUCLEOTIDE SEQUENCE [LARGE SCALE GENOMIC DNA]</scope>
</reference>
<feature type="compositionally biased region" description="Basic residues" evidence="1">
    <location>
        <begin position="1"/>
        <end position="10"/>
    </location>
</feature>
<evidence type="ECO:0000313" key="2">
    <source>
        <dbReference type="EMBL" id="CAB3258836.1"/>
    </source>
</evidence>
<evidence type="ECO:0000256" key="1">
    <source>
        <dbReference type="SAM" id="MobiDB-lite"/>
    </source>
</evidence>
<dbReference type="Proteomes" id="UP000494106">
    <property type="component" value="Unassembled WGS sequence"/>
</dbReference>
<dbReference type="AlphaFoldDB" id="A0A8S1BGK2"/>
<name>A0A8S1BGK2_ARCPL</name>
<feature type="region of interest" description="Disordered" evidence="1">
    <location>
        <begin position="1"/>
        <end position="58"/>
    </location>
</feature>
<sequence length="113" mass="12752">MGPRSHRAAAGRREVASGAKRPRRRLHATAARARPALAPHHRDASPGRATRPAPLPRCRPHARRILAFSPPSTDPHKEPRPLSGRHSHIAFIHIFCRTSLTAIHMLYYRCHYN</sequence>
<comment type="caution">
    <text evidence="2">The sequence shown here is derived from an EMBL/GenBank/DDBJ whole genome shotgun (WGS) entry which is preliminary data.</text>
</comment>
<proteinExistence type="predicted"/>
<evidence type="ECO:0000313" key="3">
    <source>
        <dbReference type="Proteomes" id="UP000494106"/>
    </source>
</evidence>
<gene>
    <name evidence="2" type="ORF">APLA_LOCUS16699</name>
</gene>
<protein>
    <submittedName>
        <fullName evidence="2">Uncharacterized protein</fullName>
    </submittedName>
</protein>
<dbReference type="EMBL" id="CADEBC010000602">
    <property type="protein sequence ID" value="CAB3258836.1"/>
    <property type="molecule type" value="Genomic_DNA"/>
</dbReference>